<comment type="caution">
    <text evidence="1">The sequence shown here is derived from an EMBL/GenBank/DDBJ whole genome shotgun (WGS) entry which is preliminary data.</text>
</comment>
<name>A0A328DMI6_9ASTE</name>
<proteinExistence type="predicted"/>
<sequence>MNGNGQGWTDAAPEEAINKKRGEVMLIKKPSTIISVQKTEQSNVCNGTENKLAMDLDREKDEQWILFTLEGEDIGKPYYTLFYI</sequence>
<dbReference type="Proteomes" id="UP000249390">
    <property type="component" value="Unassembled WGS sequence"/>
</dbReference>
<accession>A0A328DMI6</accession>
<gene>
    <name evidence="1" type="ORF">DM860_013817</name>
</gene>
<organism evidence="1 2">
    <name type="scientific">Cuscuta australis</name>
    <dbReference type="NCBI Taxonomy" id="267555"/>
    <lineage>
        <taxon>Eukaryota</taxon>
        <taxon>Viridiplantae</taxon>
        <taxon>Streptophyta</taxon>
        <taxon>Embryophyta</taxon>
        <taxon>Tracheophyta</taxon>
        <taxon>Spermatophyta</taxon>
        <taxon>Magnoliopsida</taxon>
        <taxon>eudicotyledons</taxon>
        <taxon>Gunneridae</taxon>
        <taxon>Pentapetalae</taxon>
        <taxon>asterids</taxon>
        <taxon>lamiids</taxon>
        <taxon>Solanales</taxon>
        <taxon>Convolvulaceae</taxon>
        <taxon>Cuscuteae</taxon>
        <taxon>Cuscuta</taxon>
        <taxon>Cuscuta subgen. Grammica</taxon>
        <taxon>Cuscuta sect. Cleistogrammica</taxon>
    </lineage>
</organism>
<dbReference type="AlphaFoldDB" id="A0A328DMI6"/>
<evidence type="ECO:0000313" key="2">
    <source>
        <dbReference type="Proteomes" id="UP000249390"/>
    </source>
</evidence>
<reference evidence="1 2" key="1">
    <citation type="submission" date="2018-06" db="EMBL/GenBank/DDBJ databases">
        <title>The Genome of Cuscuta australis (Dodder) Provides Insight into the Evolution of Plant Parasitism.</title>
        <authorList>
            <person name="Liu H."/>
        </authorList>
    </citation>
    <scope>NUCLEOTIDE SEQUENCE [LARGE SCALE GENOMIC DNA]</scope>
    <source>
        <strain evidence="2">cv. Yunnan</strain>
        <tissue evidence="1">Vines</tissue>
    </source>
</reference>
<keyword evidence="2" id="KW-1185">Reference proteome</keyword>
<protein>
    <submittedName>
        <fullName evidence="1">Uncharacterized protein</fullName>
    </submittedName>
</protein>
<evidence type="ECO:0000313" key="1">
    <source>
        <dbReference type="EMBL" id="RAL45421.1"/>
    </source>
</evidence>
<dbReference type="EMBL" id="NQVE01000134">
    <property type="protein sequence ID" value="RAL45421.1"/>
    <property type="molecule type" value="Genomic_DNA"/>
</dbReference>